<dbReference type="PROSITE" id="PS00678">
    <property type="entry name" value="WD_REPEATS_1"/>
    <property type="match status" value="3"/>
</dbReference>
<feature type="repeat" description="WD" evidence="5">
    <location>
        <begin position="311"/>
        <end position="352"/>
    </location>
</feature>
<dbReference type="PROSITE" id="PS50082">
    <property type="entry name" value="WD_REPEATS_2"/>
    <property type="match status" value="5"/>
</dbReference>
<protein>
    <recommendedName>
        <fullName evidence="9">WD40 repeat-like protein</fullName>
    </recommendedName>
</protein>
<gene>
    <name evidence="7" type="ORF">DXG03_008400</name>
</gene>
<dbReference type="Proteomes" id="UP000775547">
    <property type="component" value="Unassembled WGS sequence"/>
</dbReference>
<dbReference type="PANTHER" id="PTHR22846:SF2">
    <property type="entry name" value="F-BOX-LIKE_WD REPEAT-CONTAINING PROTEIN EBI"/>
    <property type="match status" value="1"/>
</dbReference>
<evidence type="ECO:0000256" key="6">
    <source>
        <dbReference type="SAM" id="MobiDB-lite"/>
    </source>
</evidence>
<evidence type="ECO:0000256" key="3">
    <source>
        <dbReference type="ARBA" id="ARBA00022737"/>
    </source>
</evidence>
<feature type="repeat" description="WD" evidence="5">
    <location>
        <begin position="394"/>
        <end position="427"/>
    </location>
</feature>
<dbReference type="SMART" id="SM00667">
    <property type="entry name" value="LisH"/>
    <property type="match status" value="1"/>
</dbReference>
<dbReference type="Gene3D" id="2.130.10.10">
    <property type="entry name" value="YVTN repeat-like/Quinoprotein amine dehydrogenase"/>
    <property type="match status" value="1"/>
</dbReference>
<evidence type="ECO:0000256" key="1">
    <source>
        <dbReference type="ARBA" id="ARBA00004123"/>
    </source>
</evidence>
<dbReference type="InterPro" id="IPR045183">
    <property type="entry name" value="Ebi-like"/>
</dbReference>
<sequence length="597" mass="65164">MAVAMENALRITADEVNCLIYAYLLDSGFMHAAFALKMEAQLDRSPHSSKHIPRGELVELLSKSLLYIEVESHWKGGALANDCKSGFSLLEPHICALEPPTGQTIKVTHAPTIITDPLTKQSKTSDLTVDTGPKRKESPTRTEGPAEKRVRLDPDDMDLGSSAESTKAKNTPSETNRSINIISDATKKPAPKPRTYRGPGDDTTNPKVILYLPGHRSEVFVLKFNSAKRGLLATGSKDSVVNLWNLQKPSDTPGVFASPVAPIAIDYFAKQDAGDLTSLDWSADGSLLAVGSYDSVLRICTSTGSLYFSNPQHQKGPIFATRFSKSGKWLLTASLDGTACLWDVKEKRLHRQYRSHEDCCLDVEWLSDNTFATCGADKNIFITRVDSVQPFGRLVGHGSEINQLKLNPAGTRLASCSDDKTARIWNIGGIMGDPDDIPGLTVTHNAVIILKSHTHSVSTVAWCPDPTIGPHPLLATSSFDYTACLWDSVTGECLKVFTDHKQPVYALAFSPDGSWLATGGGDGWLYVYSVADQGKRWSWYAGAEKPGVFEIDWEMSEGINRIALALECRDVAVIDVNKIPSLQTPMRRPSMNAISVT</sequence>
<dbReference type="InterPro" id="IPR006594">
    <property type="entry name" value="LisH"/>
</dbReference>
<dbReference type="OrthoDB" id="1367865at2759"/>
<feature type="repeat" description="WD" evidence="5">
    <location>
        <begin position="450"/>
        <end position="496"/>
    </location>
</feature>
<keyword evidence="4" id="KW-0539">Nucleus</keyword>
<dbReference type="InterPro" id="IPR015943">
    <property type="entry name" value="WD40/YVTN_repeat-like_dom_sf"/>
</dbReference>
<evidence type="ECO:0000256" key="5">
    <source>
        <dbReference type="PROSITE-ProRule" id="PRU00221"/>
    </source>
</evidence>
<comment type="subcellular location">
    <subcellularLocation>
        <location evidence="1">Nucleus</location>
    </subcellularLocation>
</comment>
<dbReference type="AlphaFoldDB" id="A0A9P7GIH2"/>
<dbReference type="SMART" id="SM00320">
    <property type="entry name" value="WD40"/>
    <property type="match status" value="7"/>
</dbReference>
<feature type="repeat" description="WD" evidence="5">
    <location>
        <begin position="497"/>
        <end position="530"/>
    </location>
</feature>
<dbReference type="PROSITE" id="PS50294">
    <property type="entry name" value="WD_REPEATS_REGION"/>
    <property type="match status" value="3"/>
</dbReference>
<feature type="region of interest" description="Disordered" evidence="6">
    <location>
        <begin position="116"/>
        <end position="204"/>
    </location>
</feature>
<evidence type="ECO:0000313" key="8">
    <source>
        <dbReference type="Proteomes" id="UP000775547"/>
    </source>
</evidence>
<dbReference type="InterPro" id="IPR036322">
    <property type="entry name" value="WD40_repeat_dom_sf"/>
</dbReference>
<keyword evidence="8" id="KW-1185">Reference proteome</keyword>
<dbReference type="InterPro" id="IPR020472">
    <property type="entry name" value="WD40_PAC1"/>
</dbReference>
<dbReference type="SUPFAM" id="SSF50978">
    <property type="entry name" value="WD40 repeat-like"/>
    <property type="match status" value="1"/>
</dbReference>
<feature type="compositionally biased region" description="Polar residues" evidence="6">
    <location>
        <begin position="162"/>
        <end position="183"/>
    </location>
</feature>
<proteinExistence type="predicted"/>
<keyword evidence="2 5" id="KW-0853">WD repeat</keyword>
<comment type="caution">
    <text evidence="7">The sequence shown here is derived from an EMBL/GenBank/DDBJ whole genome shotgun (WGS) entry which is preliminary data.</text>
</comment>
<name>A0A9P7GIH2_9AGAR</name>
<dbReference type="Pfam" id="PF00400">
    <property type="entry name" value="WD40"/>
    <property type="match status" value="7"/>
</dbReference>
<dbReference type="InterPro" id="IPR001680">
    <property type="entry name" value="WD40_rpt"/>
</dbReference>
<dbReference type="PRINTS" id="PR00320">
    <property type="entry name" value="GPROTEINBRPT"/>
</dbReference>
<dbReference type="PROSITE" id="PS50896">
    <property type="entry name" value="LISH"/>
    <property type="match status" value="1"/>
</dbReference>
<evidence type="ECO:0000256" key="4">
    <source>
        <dbReference type="ARBA" id="ARBA00023242"/>
    </source>
</evidence>
<dbReference type="GO" id="GO:0006357">
    <property type="term" value="P:regulation of transcription by RNA polymerase II"/>
    <property type="evidence" value="ECO:0007669"/>
    <property type="project" value="TreeGrafter"/>
</dbReference>
<dbReference type="GO" id="GO:0003714">
    <property type="term" value="F:transcription corepressor activity"/>
    <property type="evidence" value="ECO:0007669"/>
    <property type="project" value="InterPro"/>
</dbReference>
<feature type="repeat" description="WD" evidence="5">
    <location>
        <begin position="212"/>
        <end position="247"/>
    </location>
</feature>
<evidence type="ECO:0008006" key="9">
    <source>
        <dbReference type="Google" id="ProtNLM"/>
    </source>
</evidence>
<dbReference type="Pfam" id="PF08513">
    <property type="entry name" value="LisH"/>
    <property type="match status" value="1"/>
</dbReference>
<evidence type="ECO:0000256" key="2">
    <source>
        <dbReference type="ARBA" id="ARBA00022574"/>
    </source>
</evidence>
<accession>A0A9P7GIH2</accession>
<dbReference type="PANTHER" id="PTHR22846">
    <property type="entry name" value="WD40 REPEAT PROTEIN"/>
    <property type="match status" value="1"/>
</dbReference>
<dbReference type="Gene3D" id="1.20.960.30">
    <property type="match status" value="1"/>
</dbReference>
<dbReference type="GO" id="GO:0000118">
    <property type="term" value="C:histone deacetylase complex"/>
    <property type="evidence" value="ECO:0007669"/>
    <property type="project" value="TreeGrafter"/>
</dbReference>
<dbReference type="InterPro" id="IPR019775">
    <property type="entry name" value="WD40_repeat_CS"/>
</dbReference>
<dbReference type="CDD" id="cd00200">
    <property type="entry name" value="WD40"/>
    <property type="match status" value="1"/>
</dbReference>
<feature type="compositionally biased region" description="Polar residues" evidence="6">
    <location>
        <begin position="118"/>
        <end position="128"/>
    </location>
</feature>
<dbReference type="EMBL" id="JABCKV010000007">
    <property type="protein sequence ID" value="KAG5647677.1"/>
    <property type="molecule type" value="Genomic_DNA"/>
</dbReference>
<keyword evidence="3" id="KW-0677">Repeat</keyword>
<reference evidence="7" key="1">
    <citation type="submission" date="2020-07" db="EMBL/GenBank/DDBJ databases">
        <authorList>
            <person name="Nieuwenhuis M."/>
            <person name="Van De Peppel L.J.J."/>
        </authorList>
    </citation>
    <scope>NUCLEOTIDE SEQUENCE</scope>
    <source>
        <strain evidence="7">AP01</strain>
        <tissue evidence="7">Mycelium</tissue>
    </source>
</reference>
<feature type="compositionally biased region" description="Basic and acidic residues" evidence="6">
    <location>
        <begin position="132"/>
        <end position="154"/>
    </location>
</feature>
<reference evidence="7" key="2">
    <citation type="submission" date="2021-10" db="EMBL/GenBank/DDBJ databases">
        <title>Phylogenomics reveals ancestral predisposition of the termite-cultivated fungus Termitomyces towards a domesticated lifestyle.</title>
        <authorList>
            <person name="Auxier B."/>
            <person name="Grum-Grzhimaylo A."/>
            <person name="Cardenas M.E."/>
            <person name="Lodge J.D."/>
            <person name="Laessoe T."/>
            <person name="Pedersen O."/>
            <person name="Smith M.E."/>
            <person name="Kuyper T.W."/>
            <person name="Franco-Molano E.A."/>
            <person name="Baroni T.J."/>
            <person name="Aanen D.K."/>
        </authorList>
    </citation>
    <scope>NUCLEOTIDE SEQUENCE</scope>
    <source>
        <strain evidence="7">AP01</strain>
        <tissue evidence="7">Mycelium</tissue>
    </source>
</reference>
<organism evidence="7 8">
    <name type="scientific">Asterophora parasitica</name>
    <dbReference type="NCBI Taxonomy" id="117018"/>
    <lineage>
        <taxon>Eukaryota</taxon>
        <taxon>Fungi</taxon>
        <taxon>Dikarya</taxon>
        <taxon>Basidiomycota</taxon>
        <taxon>Agaricomycotina</taxon>
        <taxon>Agaricomycetes</taxon>
        <taxon>Agaricomycetidae</taxon>
        <taxon>Agaricales</taxon>
        <taxon>Tricholomatineae</taxon>
        <taxon>Lyophyllaceae</taxon>
        <taxon>Asterophora</taxon>
    </lineage>
</organism>
<evidence type="ECO:0000313" key="7">
    <source>
        <dbReference type="EMBL" id="KAG5647677.1"/>
    </source>
</evidence>